<comment type="caution">
    <text evidence="2">The sequence shown here is derived from an EMBL/GenBank/DDBJ whole genome shotgun (WGS) entry which is preliminary data.</text>
</comment>
<evidence type="ECO:0000313" key="2">
    <source>
        <dbReference type="EMBL" id="ORY10713.1"/>
    </source>
</evidence>
<sequence length="89" mass="9776">MFPCPPLRPSLFRYASLTHPPRLAVLHFPLPDGQFFPLPGCQFHPVPLPTPNKPAPGPLSRSRSGSRNSRIGRIKRPNPAACGWSGCRP</sequence>
<name>A0A1Y1ZKD2_9PLEO</name>
<feature type="compositionally biased region" description="Pro residues" evidence="1">
    <location>
        <begin position="47"/>
        <end position="57"/>
    </location>
</feature>
<dbReference type="AlphaFoldDB" id="A0A1Y1ZKD2"/>
<accession>A0A1Y1ZKD2</accession>
<evidence type="ECO:0000313" key="3">
    <source>
        <dbReference type="Proteomes" id="UP000193144"/>
    </source>
</evidence>
<dbReference type="EMBL" id="MCFA01000069">
    <property type="protein sequence ID" value="ORY10713.1"/>
    <property type="molecule type" value="Genomic_DNA"/>
</dbReference>
<reference evidence="2 3" key="1">
    <citation type="submission" date="2016-07" db="EMBL/GenBank/DDBJ databases">
        <title>Pervasive Adenine N6-methylation of Active Genes in Fungi.</title>
        <authorList>
            <consortium name="DOE Joint Genome Institute"/>
            <person name="Mondo S.J."/>
            <person name="Dannebaum R.O."/>
            <person name="Kuo R.C."/>
            <person name="Labutti K."/>
            <person name="Haridas S."/>
            <person name="Kuo A."/>
            <person name="Salamov A."/>
            <person name="Ahrendt S.R."/>
            <person name="Lipzen A."/>
            <person name="Sullivan W."/>
            <person name="Andreopoulos W.B."/>
            <person name="Clum A."/>
            <person name="Lindquist E."/>
            <person name="Daum C."/>
            <person name="Ramamoorthy G.K."/>
            <person name="Gryganskyi A."/>
            <person name="Culley D."/>
            <person name="Magnuson J.K."/>
            <person name="James T.Y."/>
            <person name="O'Malley M.A."/>
            <person name="Stajich J.E."/>
            <person name="Spatafora J.W."/>
            <person name="Visel A."/>
            <person name="Grigoriev I.V."/>
        </authorList>
    </citation>
    <scope>NUCLEOTIDE SEQUENCE [LARGE SCALE GENOMIC DNA]</scope>
    <source>
        <strain evidence="2 3">CBS 115471</strain>
    </source>
</reference>
<gene>
    <name evidence="2" type="ORF">BCR34DRAFT_566269</name>
</gene>
<feature type="region of interest" description="Disordered" evidence="1">
    <location>
        <begin position="47"/>
        <end position="89"/>
    </location>
</feature>
<evidence type="ECO:0000256" key="1">
    <source>
        <dbReference type="SAM" id="MobiDB-lite"/>
    </source>
</evidence>
<feature type="compositionally biased region" description="Low complexity" evidence="1">
    <location>
        <begin position="60"/>
        <end position="69"/>
    </location>
</feature>
<keyword evidence="3" id="KW-1185">Reference proteome</keyword>
<organism evidence="2 3">
    <name type="scientific">Clohesyomyces aquaticus</name>
    <dbReference type="NCBI Taxonomy" id="1231657"/>
    <lineage>
        <taxon>Eukaryota</taxon>
        <taxon>Fungi</taxon>
        <taxon>Dikarya</taxon>
        <taxon>Ascomycota</taxon>
        <taxon>Pezizomycotina</taxon>
        <taxon>Dothideomycetes</taxon>
        <taxon>Pleosporomycetidae</taxon>
        <taxon>Pleosporales</taxon>
        <taxon>Lindgomycetaceae</taxon>
        <taxon>Clohesyomyces</taxon>
    </lineage>
</organism>
<proteinExistence type="predicted"/>
<protein>
    <submittedName>
        <fullName evidence="2">Uncharacterized protein</fullName>
    </submittedName>
</protein>
<dbReference type="Proteomes" id="UP000193144">
    <property type="component" value="Unassembled WGS sequence"/>
</dbReference>